<keyword evidence="2" id="KW-0378">Hydrolase</keyword>
<dbReference type="InterPro" id="IPR029058">
    <property type="entry name" value="AB_hydrolase_fold"/>
</dbReference>
<reference evidence="2 3" key="1">
    <citation type="journal article" date="2021" name="Nat. Commun.">
        <title>Genetic determinants of endophytism in the Arabidopsis root mycobiome.</title>
        <authorList>
            <person name="Mesny F."/>
            <person name="Miyauchi S."/>
            <person name="Thiergart T."/>
            <person name="Pickel B."/>
            <person name="Atanasova L."/>
            <person name="Karlsson M."/>
            <person name="Huettel B."/>
            <person name="Barry K.W."/>
            <person name="Haridas S."/>
            <person name="Chen C."/>
            <person name="Bauer D."/>
            <person name="Andreopoulos W."/>
            <person name="Pangilinan J."/>
            <person name="LaButti K."/>
            <person name="Riley R."/>
            <person name="Lipzen A."/>
            <person name="Clum A."/>
            <person name="Drula E."/>
            <person name="Henrissat B."/>
            <person name="Kohler A."/>
            <person name="Grigoriev I.V."/>
            <person name="Martin F.M."/>
            <person name="Hacquard S."/>
        </authorList>
    </citation>
    <scope>NUCLEOTIDE SEQUENCE [LARGE SCALE GENOMIC DNA]</scope>
    <source>
        <strain evidence="2 3">MPI-CAGE-CH-0241</strain>
    </source>
</reference>
<dbReference type="Proteomes" id="UP000777438">
    <property type="component" value="Unassembled WGS sequence"/>
</dbReference>
<evidence type="ECO:0000259" key="1">
    <source>
        <dbReference type="Pfam" id="PF12697"/>
    </source>
</evidence>
<protein>
    <submittedName>
        <fullName evidence="2">Alpha/beta hydrolase family-domain-containing protein</fullName>
    </submittedName>
</protein>
<feature type="domain" description="AB hydrolase-1" evidence="1">
    <location>
        <begin position="66"/>
        <end position="299"/>
    </location>
</feature>
<keyword evidence="3" id="KW-1185">Reference proteome</keyword>
<organism evidence="2 3">
    <name type="scientific">Thelonectria olida</name>
    <dbReference type="NCBI Taxonomy" id="1576542"/>
    <lineage>
        <taxon>Eukaryota</taxon>
        <taxon>Fungi</taxon>
        <taxon>Dikarya</taxon>
        <taxon>Ascomycota</taxon>
        <taxon>Pezizomycotina</taxon>
        <taxon>Sordariomycetes</taxon>
        <taxon>Hypocreomycetidae</taxon>
        <taxon>Hypocreales</taxon>
        <taxon>Nectriaceae</taxon>
        <taxon>Thelonectria</taxon>
    </lineage>
</organism>
<comment type="caution">
    <text evidence="2">The sequence shown here is derived from an EMBL/GenBank/DDBJ whole genome shotgun (WGS) entry which is preliminary data.</text>
</comment>
<evidence type="ECO:0000313" key="3">
    <source>
        <dbReference type="Proteomes" id="UP000777438"/>
    </source>
</evidence>
<sequence>MIRHPEAERVVEWWFACQSANGDSLFWHTTRQDTYLHVSPHSNHVSPRQQRVRPTYIMNHSEKPIILIAHGAWQRPWHYRNLINRLRSKGYATLVPSLATSGYDDALILNSYPDDVRRLHEVLLPYLSQGRKAVIVAHSYGGVPATHAVETHTVAERAARGLQGGIVSVVYIASLPVLQKGISLYEAGGNQWLTLHFHDVDEFKLPLKRGPATDAFYNDLEESVKVEAAAALCDQSRRPFEEAIRYTMQDVMVPKTYVICKDDRVVPVQTQRLAALTGRARKIELDCGHSPFLKERELDVLVDVISKAAGGSEARSIL</sequence>
<proteinExistence type="predicted"/>
<name>A0A9P9AP08_9HYPO</name>
<dbReference type="PANTHER" id="PTHR37017:SF13">
    <property type="entry name" value="AB HYDROLASE-1 DOMAIN-CONTAINING PROTEIN"/>
    <property type="match status" value="1"/>
</dbReference>
<dbReference type="SUPFAM" id="SSF53474">
    <property type="entry name" value="alpha/beta-Hydrolases"/>
    <property type="match status" value="1"/>
</dbReference>
<dbReference type="InterPro" id="IPR000073">
    <property type="entry name" value="AB_hydrolase_1"/>
</dbReference>
<dbReference type="PANTHER" id="PTHR37017">
    <property type="entry name" value="AB HYDROLASE-1 DOMAIN-CONTAINING PROTEIN-RELATED"/>
    <property type="match status" value="1"/>
</dbReference>
<gene>
    <name evidence="2" type="ORF">B0T10DRAFT_487420</name>
</gene>
<dbReference type="OrthoDB" id="1263307at2759"/>
<evidence type="ECO:0000313" key="2">
    <source>
        <dbReference type="EMBL" id="KAH6889133.1"/>
    </source>
</evidence>
<accession>A0A9P9AP08</accession>
<dbReference type="GO" id="GO:0016787">
    <property type="term" value="F:hydrolase activity"/>
    <property type="evidence" value="ECO:0007669"/>
    <property type="project" value="UniProtKB-KW"/>
</dbReference>
<dbReference type="AlphaFoldDB" id="A0A9P9AP08"/>
<dbReference type="Pfam" id="PF12697">
    <property type="entry name" value="Abhydrolase_6"/>
    <property type="match status" value="1"/>
</dbReference>
<dbReference type="InterPro" id="IPR052897">
    <property type="entry name" value="Sec-Metab_Biosynth_Hydrolase"/>
</dbReference>
<dbReference type="Gene3D" id="3.40.50.1820">
    <property type="entry name" value="alpha/beta hydrolase"/>
    <property type="match status" value="1"/>
</dbReference>
<dbReference type="EMBL" id="JAGPYM010000011">
    <property type="protein sequence ID" value="KAH6889133.1"/>
    <property type="molecule type" value="Genomic_DNA"/>
</dbReference>